<reference evidence="2" key="1">
    <citation type="journal article" date="2022" name="bioRxiv">
        <title>Sequencing and chromosome-scale assembly of the giantPleurodeles waltlgenome.</title>
        <authorList>
            <person name="Brown T."/>
            <person name="Elewa A."/>
            <person name="Iarovenko S."/>
            <person name="Subramanian E."/>
            <person name="Araus A.J."/>
            <person name="Petzold A."/>
            <person name="Susuki M."/>
            <person name="Suzuki K.-i.T."/>
            <person name="Hayashi T."/>
            <person name="Toyoda A."/>
            <person name="Oliveira C."/>
            <person name="Osipova E."/>
            <person name="Leigh N.D."/>
            <person name="Simon A."/>
            <person name="Yun M.H."/>
        </authorList>
    </citation>
    <scope>NUCLEOTIDE SEQUENCE</scope>
    <source>
        <strain evidence="2">20211129_DDA</strain>
        <tissue evidence="2">Liver</tissue>
    </source>
</reference>
<name>A0AAV7MRW1_PLEWA</name>
<gene>
    <name evidence="2" type="ORF">NDU88_003524</name>
</gene>
<dbReference type="AlphaFoldDB" id="A0AAV7MRW1"/>
<dbReference type="Proteomes" id="UP001066276">
    <property type="component" value="Chromosome 9"/>
</dbReference>
<organism evidence="2 3">
    <name type="scientific">Pleurodeles waltl</name>
    <name type="common">Iberian ribbed newt</name>
    <dbReference type="NCBI Taxonomy" id="8319"/>
    <lineage>
        <taxon>Eukaryota</taxon>
        <taxon>Metazoa</taxon>
        <taxon>Chordata</taxon>
        <taxon>Craniata</taxon>
        <taxon>Vertebrata</taxon>
        <taxon>Euteleostomi</taxon>
        <taxon>Amphibia</taxon>
        <taxon>Batrachia</taxon>
        <taxon>Caudata</taxon>
        <taxon>Salamandroidea</taxon>
        <taxon>Salamandridae</taxon>
        <taxon>Pleurodelinae</taxon>
        <taxon>Pleurodeles</taxon>
    </lineage>
</organism>
<protein>
    <submittedName>
        <fullName evidence="2">Uncharacterized protein</fullName>
    </submittedName>
</protein>
<proteinExistence type="predicted"/>
<evidence type="ECO:0000313" key="3">
    <source>
        <dbReference type="Proteomes" id="UP001066276"/>
    </source>
</evidence>
<keyword evidence="3" id="KW-1185">Reference proteome</keyword>
<feature type="region of interest" description="Disordered" evidence="1">
    <location>
        <begin position="1"/>
        <end position="25"/>
    </location>
</feature>
<comment type="caution">
    <text evidence="2">The sequence shown here is derived from an EMBL/GenBank/DDBJ whole genome shotgun (WGS) entry which is preliminary data.</text>
</comment>
<evidence type="ECO:0000313" key="2">
    <source>
        <dbReference type="EMBL" id="KAJ1106121.1"/>
    </source>
</evidence>
<sequence>MRAPPQMKDRALTGGAPDDRRSWSEAAEETICVGLWSEMLPKRDKESGQQRPRGVGTVPALAPSDIRIKHTKKEGDQSSRAPEQETVDPISSLKDLMVAIQSPKTEVIHKLDAVAVEVNLLRAHLHKVSDREHTAEQDSAALQVKVGLLRMAISDLQNLTTRLDERAEDSGGRSRRKTSTLWSFRTEKRVRLRNYSWKNRSQQH</sequence>
<feature type="region of interest" description="Disordered" evidence="1">
    <location>
        <begin position="39"/>
        <end position="87"/>
    </location>
</feature>
<evidence type="ECO:0000256" key="1">
    <source>
        <dbReference type="SAM" id="MobiDB-lite"/>
    </source>
</evidence>
<feature type="compositionally biased region" description="Basic and acidic residues" evidence="1">
    <location>
        <begin position="7"/>
        <end position="23"/>
    </location>
</feature>
<dbReference type="EMBL" id="JANPWB010000013">
    <property type="protein sequence ID" value="KAJ1106121.1"/>
    <property type="molecule type" value="Genomic_DNA"/>
</dbReference>
<accession>A0AAV7MRW1</accession>